<name>A0ABV0NQG8_9TELE</name>
<proteinExistence type="predicted"/>
<feature type="compositionally biased region" description="Basic and acidic residues" evidence="1">
    <location>
        <begin position="1"/>
        <end position="27"/>
    </location>
</feature>
<dbReference type="Proteomes" id="UP001476798">
    <property type="component" value="Unassembled WGS sequence"/>
</dbReference>
<feature type="region of interest" description="Disordered" evidence="1">
    <location>
        <begin position="1"/>
        <end position="28"/>
    </location>
</feature>
<feature type="non-terminal residue" evidence="2">
    <location>
        <position position="1"/>
    </location>
</feature>
<gene>
    <name evidence="2" type="ORF">GOODEAATRI_033075</name>
</gene>
<accession>A0ABV0NQG8</accession>
<comment type="caution">
    <text evidence="2">The sequence shown here is derived from an EMBL/GenBank/DDBJ whole genome shotgun (WGS) entry which is preliminary data.</text>
</comment>
<reference evidence="2 3" key="1">
    <citation type="submission" date="2021-06" db="EMBL/GenBank/DDBJ databases">
        <authorList>
            <person name="Palmer J.M."/>
        </authorList>
    </citation>
    <scope>NUCLEOTIDE SEQUENCE [LARGE SCALE GENOMIC DNA]</scope>
    <source>
        <strain evidence="2 3">GA_2019</strain>
        <tissue evidence="2">Muscle</tissue>
    </source>
</reference>
<protein>
    <submittedName>
        <fullName evidence="2">Uncharacterized protein</fullName>
    </submittedName>
</protein>
<evidence type="ECO:0000256" key="1">
    <source>
        <dbReference type="SAM" id="MobiDB-lite"/>
    </source>
</evidence>
<evidence type="ECO:0000313" key="3">
    <source>
        <dbReference type="Proteomes" id="UP001476798"/>
    </source>
</evidence>
<evidence type="ECO:0000313" key="2">
    <source>
        <dbReference type="EMBL" id="MEQ2173535.1"/>
    </source>
</evidence>
<dbReference type="EMBL" id="JAHRIO010046558">
    <property type="protein sequence ID" value="MEQ2173535.1"/>
    <property type="molecule type" value="Genomic_DNA"/>
</dbReference>
<sequence>SKLDQPRKEDPRQRRRDDRAFSTDRGHLRSKLSNPKEVELTWFKEFLKIFAGQELALGDVRTCLVAHLEVYELQNIETKAGTELLSPEQLFAPMLQISGQP</sequence>
<keyword evidence="3" id="KW-1185">Reference proteome</keyword>
<organism evidence="2 3">
    <name type="scientific">Goodea atripinnis</name>
    <dbReference type="NCBI Taxonomy" id="208336"/>
    <lineage>
        <taxon>Eukaryota</taxon>
        <taxon>Metazoa</taxon>
        <taxon>Chordata</taxon>
        <taxon>Craniata</taxon>
        <taxon>Vertebrata</taxon>
        <taxon>Euteleostomi</taxon>
        <taxon>Actinopterygii</taxon>
        <taxon>Neopterygii</taxon>
        <taxon>Teleostei</taxon>
        <taxon>Neoteleostei</taxon>
        <taxon>Acanthomorphata</taxon>
        <taxon>Ovalentaria</taxon>
        <taxon>Atherinomorphae</taxon>
        <taxon>Cyprinodontiformes</taxon>
        <taxon>Goodeidae</taxon>
        <taxon>Goodea</taxon>
    </lineage>
</organism>